<evidence type="ECO:0000313" key="2">
    <source>
        <dbReference type="EMBL" id="CAA9396483.1"/>
    </source>
</evidence>
<feature type="compositionally biased region" description="Basic and acidic residues" evidence="1">
    <location>
        <begin position="54"/>
        <end position="66"/>
    </location>
</feature>
<accession>A0A6J4NZ42</accession>
<reference evidence="2" key="1">
    <citation type="submission" date="2020-02" db="EMBL/GenBank/DDBJ databases">
        <authorList>
            <person name="Meier V. D."/>
        </authorList>
    </citation>
    <scope>NUCLEOTIDE SEQUENCE</scope>
    <source>
        <strain evidence="2">AVDCRST_MAG03</strain>
    </source>
</reference>
<dbReference type="AlphaFoldDB" id="A0A6J4NZ42"/>
<sequence>MTDGPGAIPNPVHSERPALRGPALEGKGMDGRSTRRVREELGRVEKELAAARLLERQTEERHERGGSAETEAVLEARRTRAGNLQGERGGLVDELGRRAVAEGGWRPDEAGGSLPDGGPARSPACGTAGRLRVGPHPLLPERGWIVHDRSAGTVAWVRKVPSPAGAAQILHEHGVAWDGELISHSLEPVPEEAEGNGLSEADV</sequence>
<name>A0A6J4NZ42_9ACTN</name>
<dbReference type="EMBL" id="CADCUT010000056">
    <property type="protein sequence ID" value="CAA9396483.1"/>
    <property type="molecule type" value="Genomic_DNA"/>
</dbReference>
<protein>
    <submittedName>
        <fullName evidence="2">Uncharacterized protein</fullName>
    </submittedName>
</protein>
<proteinExistence type="predicted"/>
<evidence type="ECO:0000256" key="1">
    <source>
        <dbReference type="SAM" id="MobiDB-lite"/>
    </source>
</evidence>
<feature type="compositionally biased region" description="Basic and acidic residues" evidence="1">
    <location>
        <begin position="27"/>
        <end position="43"/>
    </location>
</feature>
<feature type="region of interest" description="Disordered" evidence="1">
    <location>
        <begin position="102"/>
        <end position="129"/>
    </location>
</feature>
<feature type="region of interest" description="Disordered" evidence="1">
    <location>
        <begin position="54"/>
        <end position="73"/>
    </location>
</feature>
<gene>
    <name evidence="2" type="ORF">AVDCRST_MAG03-946</name>
</gene>
<organism evidence="2">
    <name type="scientific">uncultured Rubrobacteraceae bacterium</name>
    <dbReference type="NCBI Taxonomy" id="349277"/>
    <lineage>
        <taxon>Bacteria</taxon>
        <taxon>Bacillati</taxon>
        <taxon>Actinomycetota</taxon>
        <taxon>Rubrobacteria</taxon>
        <taxon>Rubrobacterales</taxon>
        <taxon>Rubrobacteraceae</taxon>
        <taxon>environmental samples</taxon>
    </lineage>
</organism>
<feature type="region of interest" description="Disordered" evidence="1">
    <location>
        <begin position="1"/>
        <end position="43"/>
    </location>
</feature>